<dbReference type="STRING" id="1454003.AW10_00893"/>
<dbReference type="EMBL" id="JEMX01000015">
    <property type="protein sequence ID" value="EXI81948.1"/>
    <property type="molecule type" value="Genomic_DNA"/>
</dbReference>
<feature type="compositionally biased region" description="Basic residues" evidence="1">
    <location>
        <begin position="206"/>
        <end position="215"/>
    </location>
</feature>
<protein>
    <submittedName>
        <fullName evidence="2">Uncharacterized protein</fullName>
    </submittedName>
</protein>
<evidence type="ECO:0000313" key="2">
    <source>
        <dbReference type="EMBL" id="EXI81948.1"/>
    </source>
</evidence>
<proteinExistence type="predicted"/>
<feature type="compositionally biased region" description="Basic and acidic residues" evidence="1">
    <location>
        <begin position="276"/>
        <end position="297"/>
    </location>
</feature>
<evidence type="ECO:0000313" key="3">
    <source>
        <dbReference type="Proteomes" id="UP000021816"/>
    </source>
</evidence>
<comment type="caution">
    <text evidence="2">The sequence shown here is derived from an EMBL/GenBank/DDBJ whole genome shotgun (WGS) entry which is preliminary data.</text>
</comment>
<feature type="region of interest" description="Disordered" evidence="1">
    <location>
        <begin position="202"/>
        <end position="315"/>
    </location>
</feature>
<reference evidence="2 3" key="1">
    <citation type="submission" date="2014-02" db="EMBL/GenBank/DDBJ databases">
        <title>Expanding our view of genomic diversity in Candidatus Accumulibacter clades.</title>
        <authorList>
            <person name="Skennerton C.T."/>
            <person name="Barr J.J."/>
            <person name="Slater F.R."/>
            <person name="Bond P.L."/>
            <person name="Tyson G.W."/>
        </authorList>
    </citation>
    <scope>NUCLEOTIDE SEQUENCE [LARGE SCALE GENOMIC DNA]</scope>
    <source>
        <strain evidence="3">BA-92</strain>
    </source>
</reference>
<feature type="region of interest" description="Disordered" evidence="1">
    <location>
        <begin position="137"/>
        <end position="169"/>
    </location>
</feature>
<accession>A0A011NGU1</accession>
<gene>
    <name evidence="2" type="ORF">AW10_00893</name>
</gene>
<dbReference type="AlphaFoldDB" id="A0A011NGU1"/>
<dbReference type="Proteomes" id="UP000021816">
    <property type="component" value="Unassembled WGS sequence"/>
</dbReference>
<feature type="compositionally biased region" description="Basic residues" evidence="1">
    <location>
        <begin position="250"/>
        <end position="273"/>
    </location>
</feature>
<feature type="region of interest" description="Disordered" evidence="1">
    <location>
        <begin position="1"/>
        <end position="75"/>
    </location>
</feature>
<sequence length="315" mass="34936">MVGAQRLPGAAGHPGSRRRRHLRGQEHAARRPAGSFRRAGDRVHPLRRAGAESGRGPGDLPPDDRHAGGTESQGGAGLLDVRRLLRLCDLRGRYRYLLGALAGTGVPELGAGQSAARRFAADRARRHRRRLGLPVRADRQGSIPGRPAQCPGLVRPLPADQGRWRRRSGQRRWLREGISGHRRPAPAGQLWRFAGAPVAGDSRIEPRRRRARRRACREGIHGARARLPQGLRRHRDAGPEERWRHAGPGARRRPCRDRPGRPARHHRTQRRGRGGLGDRHGPLWPERARRDRQRQGQDRGAATGLAGGDRGRSGL</sequence>
<evidence type="ECO:0000256" key="1">
    <source>
        <dbReference type="SAM" id="MobiDB-lite"/>
    </source>
</evidence>
<name>A0A011NGU1_9PROT</name>
<organism evidence="2 3">
    <name type="scientific">Candidatus Accumulibacter appositus</name>
    <dbReference type="NCBI Taxonomy" id="1454003"/>
    <lineage>
        <taxon>Bacteria</taxon>
        <taxon>Pseudomonadati</taxon>
        <taxon>Pseudomonadota</taxon>
        <taxon>Betaproteobacteria</taxon>
        <taxon>Candidatus Accumulibacter</taxon>
    </lineage>
</organism>